<reference evidence="3 4" key="1">
    <citation type="submission" date="2016-07" db="EMBL/GenBank/DDBJ databases">
        <title>Pervasive Adenine N6-methylation of Active Genes in Fungi.</title>
        <authorList>
            <consortium name="DOE Joint Genome Institute"/>
            <person name="Mondo S.J."/>
            <person name="Dannebaum R.O."/>
            <person name="Kuo R.C."/>
            <person name="Labutti K."/>
            <person name="Haridas S."/>
            <person name="Kuo A."/>
            <person name="Salamov A."/>
            <person name="Ahrendt S.R."/>
            <person name="Lipzen A."/>
            <person name="Sullivan W."/>
            <person name="Andreopoulos W.B."/>
            <person name="Clum A."/>
            <person name="Lindquist E."/>
            <person name="Daum C."/>
            <person name="Ramamoorthy G.K."/>
            <person name="Gryganskyi A."/>
            <person name="Culley D."/>
            <person name="Magnuson J.K."/>
            <person name="James T.Y."/>
            <person name="O'Malley M.A."/>
            <person name="Stajich J.E."/>
            <person name="Spatafora J.W."/>
            <person name="Visel A."/>
            <person name="Grigoriev I.V."/>
        </authorList>
    </citation>
    <scope>NUCLEOTIDE SEQUENCE [LARGE SCALE GENOMIC DNA]</scope>
    <source>
        <strain evidence="3 4">JEL800</strain>
    </source>
</reference>
<dbReference type="InterPro" id="IPR002347">
    <property type="entry name" value="SDR_fam"/>
</dbReference>
<proteinExistence type="inferred from homology"/>
<dbReference type="PROSITE" id="PS00061">
    <property type="entry name" value="ADH_SHORT"/>
    <property type="match status" value="1"/>
</dbReference>
<protein>
    <submittedName>
        <fullName evidence="3">NAD(P)-binding protein</fullName>
    </submittedName>
</protein>
<dbReference type="AlphaFoldDB" id="A0A1Y2BWJ7"/>
<dbReference type="PRINTS" id="PR00081">
    <property type="entry name" value="GDHRDH"/>
</dbReference>
<dbReference type="SUPFAM" id="SSF51735">
    <property type="entry name" value="NAD(P)-binding Rossmann-fold domains"/>
    <property type="match status" value="1"/>
</dbReference>
<dbReference type="Gene3D" id="3.40.50.1820">
    <property type="entry name" value="alpha/beta hydrolase"/>
    <property type="match status" value="1"/>
</dbReference>
<sequence length="486" mass="53112">MSKTVVITGTSRGIGRALAENYIARGWNVIATARTVDALATLNAHQKLALDVSSEESIKTFATALGNTPVHLLINNAGIGGADSLGTLTQGELVRFQITNAAGPLLVTQALLHNLKIAAASNLDKNPVVVVNISSQLGSIKDVDVFGATEIGGSFAYPASKTALNYYSKALSYALKNDAISVIPMCPGHVETDMGGVGAPLKVHESVAGITENIERALVDKELTMSGVYINYANQKLSCQQPVPQREHMYERMDPRVKAFDEYIKANFKNPAALKSFKSKFWLSQLENTGDFAKYVTSTMGGTVQYFADLRHIGNKTTLETICDGQVNPAFTNPKATDAELLATLQSFTIQPPFTDWSLGGPVADNFWAYQSCNQHGYFQTGQPLKSGVTKKNDSIPASIKKEVTYWGGLNIEQDNILWVNGQYDPWHWLSNYDVAYEGQVPLLYANATHCNDLWGPTSKWPVASDAYSKSFWDQIFATYDKWILG</sequence>
<comment type="similarity">
    <text evidence="2">Belongs to the short-chain dehydrogenases/reductases (SDR) family.</text>
</comment>
<keyword evidence="1" id="KW-0521">NADP</keyword>
<comment type="caution">
    <text evidence="3">The sequence shown here is derived from an EMBL/GenBank/DDBJ whole genome shotgun (WGS) entry which is preliminary data.</text>
</comment>
<dbReference type="OrthoDB" id="9876299at2759"/>
<dbReference type="InterPro" id="IPR029058">
    <property type="entry name" value="AB_hydrolase_fold"/>
</dbReference>
<evidence type="ECO:0000256" key="2">
    <source>
        <dbReference type="RuleBase" id="RU000363"/>
    </source>
</evidence>
<evidence type="ECO:0000256" key="1">
    <source>
        <dbReference type="ARBA" id="ARBA00022857"/>
    </source>
</evidence>
<organism evidence="3 4">
    <name type="scientific">Rhizoclosmatium globosum</name>
    <dbReference type="NCBI Taxonomy" id="329046"/>
    <lineage>
        <taxon>Eukaryota</taxon>
        <taxon>Fungi</taxon>
        <taxon>Fungi incertae sedis</taxon>
        <taxon>Chytridiomycota</taxon>
        <taxon>Chytridiomycota incertae sedis</taxon>
        <taxon>Chytridiomycetes</taxon>
        <taxon>Chytridiales</taxon>
        <taxon>Chytriomycetaceae</taxon>
        <taxon>Rhizoclosmatium</taxon>
    </lineage>
</organism>
<dbReference type="InterPro" id="IPR036291">
    <property type="entry name" value="NAD(P)-bd_dom_sf"/>
</dbReference>
<evidence type="ECO:0000313" key="4">
    <source>
        <dbReference type="Proteomes" id="UP000193642"/>
    </source>
</evidence>
<dbReference type="InterPro" id="IPR052184">
    <property type="entry name" value="SDR_enzymes"/>
</dbReference>
<dbReference type="GO" id="GO:0070008">
    <property type="term" value="F:serine-type exopeptidase activity"/>
    <property type="evidence" value="ECO:0007669"/>
    <property type="project" value="InterPro"/>
</dbReference>
<dbReference type="Pfam" id="PF00106">
    <property type="entry name" value="adh_short"/>
    <property type="match status" value="1"/>
</dbReference>
<dbReference type="STRING" id="329046.A0A1Y2BWJ7"/>
<dbReference type="EMBL" id="MCGO01000041">
    <property type="protein sequence ID" value="ORY39034.1"/>
    <property type="molecule type" value="Genomic_DNA"/>
</dbReference>
<dbReference type="PANTHER" id="PTHR45458:SF1">
    <property type="entry name" value="SHORT CHAIN DEHYDROGENASE"/>
    <property type="match status" value="1"/>
</dbReference>
<evidence type="ECO:0000313" key="3">
    <source>
        <dbReference type="EMBL" id="ORY39034.1"/>
    </source>
</evidence>
<accession>A0A1Y2BWJ7</accession>
<keyword evidence="4" id="KW-1185">Reference proteome</keyword>
<dbReference type="Proteomes" id="UP000193642">
    <property type="component" value="Unassembled WGS sequence"/>
</dbReference>
<dbReference type="GO" id="GO:0016616">
    <property type="term" value="F:oxidoreductase activity, acting on the CH-OH group of donors, NAD or NADP as acceptor"/>
    <property type="evidence" value="ECO:0007669"/>
    <property type="project" value="TreeGrafter"/>
</dbReference>
<dbReference type="InterPro" id="IPR020904">
    <property type="entry name" value="Sc_DH/Rdtase_CS"/>
</dbReference>
<dbReference type="Pfam" id="PF05577">
    <property type="entry name" value="Peptidase_S28"/>
    <property type="match status" value="1"/>
</dbReference>
<name>A0A1Y2BWJ7_9FUNG</name>
<dbReference type="InterPro" id="IPR008758">
    <property type="entry name" value="Peptidase_S28"/>
</dbReference>
<dbReference type="Gene3D" id="3.40.50.720">
    <property type="entry name" value="NAD(P)-binding Rossmann-like Domain"/>
    <property type="match status" value="1"/>
</dbReference>
<dbReference type="PRINTS" id="PR00080">
    <property type="entry name" value="SDRFAMILY"/>
</dbReference>
<dbReference type="PANTHER" id="PTHR45458">
    <property type="entry name" value="SHORT-CHAIN DEHYDROGENASE/REDUCTASE SDR"/>
    <property type="match status" value="1"/>
</dbReference>
<dbReference type="GO" id="GO:0006508">
    <property type="term" value="P:proteolysis"/>
    <property type="evidence" value="ECO:0007669"/>
    <property type="project" value="InterPro"/>
</dbReference>
<gene>
    <name evidence="3" type="ORF">BCR33DRAFT_853612</name>
</gene>